<dbReference type="EMBL" id="QOCE01000052">
    <property type="protein sequence ID" value="RBW50316.1"/>
    <property type="molecule type" value="Genomic_DNA"/>
</dbReference>
<protein>
    <submittedName>
        <fullName evidence="1">Uncharacterized protein</fullName>
    </submittedName>
</protein>
<reference evidence="1 2" key="1">
    <citation type="submission" date="2018-07" db="EMBL/GenBank/DDBJ databases">
        <title>Modular assembly of carbohydrate-degrading microbial communities in the ocean.</title>
        <authorList>
            <person name="Enke T.N."/>
            <person name="Datta M.S."/>
            <person name="Schwartzman J.A."/>
            <person name="Cermak N."/>
            <person name="Schmitz D.A."/>
            <person name="Barrere J."/>
            <person name="Cordero O.X."/>
        </authorList>
    </citation>
    <scope>NUCLEOTIDE SEQUENCE [LARGE SCALE GENOMIC DNA]</scope>
    <source>
        <strain evidence="1 2">C3M10</strain>
    </source>
</reference>
<evidence type="ECO:0000313" key="2">
    <source>
        <dbReference type="Proteomes" id="UP000252706"/>
    </source>
</evidence>
<dbReference type="AlphaFoldDB" id="A0A366WLR3"/>
<proteinExistence type="predicted"/>
<accession>A0A366WLR3</accession>
<name>A0A366WLR3_9RHOB</name>
<evidence type="ECO:0000313" key="1">
    <source>
        <dbReference type="EMBL" id="RBW50316.1"/>
    </source>
</evidence>
<organism evidence="1 2">
    <name type="scientific">Phaeobacter gallaeciensis</name>
    <dbReference type="NCBI Taxonomy" id="60890"/>
    <lineage>
        <taxon>Bacteria</taxon>
        <taxon>Pseudomonadati</taxon>
        <taxon>Pseudomonadota</taxon>
        <taxon>Alphaproteobacteria</taxon>
        <taxon>Rhodobacterales</taxon>
        <taxon>Roseobacteraceae</taxon>
        <taxon>Phaeobacter</taxon>
    </lineage>
</organism>
<sequence>MSLLPRPPSMVFSPPTPVIVSLTIEPMMFCASIVSPVIITPSPGSVNPEMLIPDKSSVEAPFMNMFSLLVSPTCAVA</sequence>
<comment type="caution">
    <text evidence="1">The sequence shown here is derived from an EMBL/GenBank/DDBJ whole genome shotgun (WGS) entry which is preliminary data.</text>
</comment>
<gene>
    <name evidence="1" type="ORF">DS909_22130</name>
</gene>
<dbReference type="Proteomes" id="UP000252706">
    <property type="component" value="Unassembled WGS sequence"/>
</dbReference>